<dbReference type="SMART" id="SM00850">
    <property type="entry name" value="LytTR"/>
    <property type="match status" value="1"/>
</dbReference>
<dbReference type="PANTHER" id="PTHR37299:SF1">
    <property type="entry name" value="STAGE 0 SPORULATION PROTEIN A HOMOLOG"/>
    <property type="match status" value="1"/>
</dbReference>
<dbReference type="Gene3D" id="2.40.50.1020">
    <property type="entry name" value="LytTr DNA-binding domain"/>
    <property type="match status" value="1"/>
</dbReference>
<dbReference type="Proteomes" id="UP001449657">
    <property type="component" value="Chromosome"/>
</dbReference>
<evidence type="ECO:0000313" key="4">
    <source>
        <dbReference type="EMBL" id="WZN45715.1"/>
    </source>
</evidence>
<proteinExistence type="predicted"/>
<evidence type="ECO:0000313" key="5">
    <source>
        <dbReference type="Proteomes" id="UP001449657"/>
    </source>
</evidence>
<dbReference type="SMART" id="SM00448">
    <property type="entry name" value="REC"/>
    <property type="match status" value="1"/>
</dbReference>
<keyword evidence="1" id="KW-0597">Phosphoprotein</keyword>
<dbReference type="InterPro" id="IPR007492">
    <property type="entry name" value="LytTR_DNA-bd_dom"/>
</dbReference>
<gene>
    <name evidence="4" type="ORF">WJU22_22710</name>
</gene>
<accession>A0ABZ2Z1C0</accession>
<dbReference type="InterPro" id="IPR001789">
    <property type="entry name" value="Sig_transdc_resp-reg_receiver"/>
</dbReference>
<dbReference type="PROSITE" id="PS50110">
    <property type="entry name" value="RESPONSE_REGULATORY"/>
    <property type="match status" value="1"/>
</dbReference>
<evidence type="ECO:0000259" key="2">
    <source>
        <dbReference type="PROSITE" id="PS50110"/>
    </source>
</evidence>
<dbReference type="SUPFAM" id="SSF52172">
    <property type="entry name" value="CheY-like"/>
    <property type="match status" value="1"/>
</dbReference>
<sequence>MTQPDTQIRTLIVDDEPHALQIIRKYAANVPELEVIGTCSNAMQAAQVLRQQAVDLLFIDIKMPGLLGTDLVRSLKNPPKIVFTTAYHEYAVEGFNLDAVDYLVKPIPLNRFLRAVDKVMHALRGDRAPAVYAQPRETPVQPAARHYLYLRIDRQSIKVDTADIHWIESVRDYIRVVTKDKTYMTKQKISVAEKLLPMGRFLRVHRSFIIPVDSVEGYNPNYVIVAGKKVPIGRNYKQACQEQFGPGGETAE</sequence>
<evidence type="ECO:0000259" key="3">
    <source>
        <dbReference type="PROSITE" id="PS50930"/>
    </source>
</evidence>
<feature type="domain" description="Response regulatory" evidence="2">
    <location>
        <begin position="9"/>
        <end position="120"/>
    </location>
</feature>
<dbReference type="InterPro" id="IPR011006">
    <property type="entry name" value="CheY-like_superfamily"/>
</dbReference>
<dbReference type="Pfam" id="PF04397">
    <property type="entry name" value="LytTR"/>
    <property type="match status" value="1"/>
</dbReference>
<name>A0ABZ2Z1C0_9BACT</name>
<dbReference type="EMBL" id="CP150096">
    <property type="protein sequence ID" value="WZN45715.1"/>
    <property type="molecule type" value="Genomic_DNA"/>
</dbReference>
<feature type="modified residue" description="4-aspartylphosphate" evidence="1">
    <location>
        <position position="60"/>
    </location>
</feature>
<dbReference type="PROSITE" id="PS50930">
    <property type="entry name" value="HTH_LYTTR"/>
    <property type="match status" value="1"/>
</dbReference>
<organism evidence="4 5">
    <name type="scientific">Chitinophaga caseinilytica</name>
    <dbReference type="NCBI Taxonomy" id="2267521"/>
    <lineage>
        <taxon>Bacteria</taxon>
        <taxon>Pseudomonadati</taxon>
        <taxon>Bacteroidota</taxon>
        <taxon>Chitinophagia</taxon>
        <taxon>Chitinophagales</taxon>
        <taxon>Chitinophagaceae</taxon>
        <taxon>Chitinophaga</taxon>
    </lineage>
</organism>
<dbReference type="Pfam" id="PF00072">
    <property type="entry name" value="Response_reg"/>
    <property type="match status" value="1"/>
</dbReference>
<keyword evidence="5" id="KW-1185">Reference proteome</keyword>
<dbReference type="Gene3D" id="3.40.50.2300">
    <property type="match status" value="1"/>
</dbReference>
<evidence type="ECO:0000256" key="1">
    <source>
        <dbReference type="PROSITE-ProRule" id="PRU00169"/>
    </source>
</evidence>
<dbReference type="RefSeq" id="WP_341840465.1">
    <property type="nucleotide sequence ID" value="NZ_CP149792.1"/>
</dbReference>
<reference evidence="4 5" key="1">
    <citation type="submission" date="2024-03" db="EMBL/GenBank/DDBJ databases">
        <title>Chitinophaga caseinilytica sp. nov., a casein hydrolysing bacterium isolated from forest soil.</title>
        <authorList>
            <person name="Lee D.S."/>
            <person name="Han D.M."/>
            <person name="Baek J.H."/>
            <person name="Choi D.G."/>
            <person name="Jeon J.H."/>
            <person name="Jeon C.O."/>
        </authorList>
    </citation>
    <scope>NUCLEOTIDE SEQUENCE [LARGE SCALE GENOMIC DNA]</scope>
    <source>
        <strain evidence="4 5">KACC 19118</strain>
    </source>
</reference>
<protein>
    <submittedName>
        <fullName evidence="4">Response regulator transcription factor</fullName>
    </submittedName>
</protein>
<dbReference type="PANTHER" id="PTHR37299">
    <property type="entry name" value="TRANSCRIPTIONAL REGULATOR-RELATED"/>
    <property type="match status" value="1"/>
</dbReference>
<dbReference type="InterPro" id="IPR046947">
    <property type="entry name" value="LytR-like"/>
</dbReference>
<feature type="domain" description="HTH LytTR-type" evidence="3">
    <location>
        <begin position="148"/>
        <end position="246"/>
    </location>
</feature>